<dbReference type="InterPro" id="IPR011032">
    <property type="entry name" value="GroES-like_sf"/>
</dbReference>
<evidence type="ECO:0000313" key="10">
    <source>
        <dbReference type="EMBL" id="RMJ16476.1"/>
    </source>
</evidence>
<dbReference type="Pfam" id="PF08240">
    <property type="entry name" value="ADH_N"/>
    <property type="match status" value="1"/>
</dbReference>
<dbReference type="GO" id="GO:0008270">
    <property type="term" value="F:zinc ion binding"/>
    <property type="evidence" value="ECO:0007669"/>
    <property type="project" value="InterPro"/>
</dbReference>
<evidence type="ECO:0000256" key="4">
    <source>
        <dbReference type="ARBA" id="ARBA00022833"/>
    </source>
</evidence>
<dbReference type="OrthoDB" id="3941538at2759"/>
<dbReference type="AlphaFoldDB" id="A0A3M2SFX7"/>
<evidence type="ECO:0000256" key="7">
    <source>
        <dbReference type="RuleBase" id="RU361277"/>
    </source>
</evidence>
<keyword evidence="6" id="KW-0520">NAD</keyword>
<keyword evidence="4 7" id="KW-0862">Zinc</keyword>
<gene>
    <name evidence="10" type="ORF">CDV36_003851</name>
</gene>
<evidence type="ECO:0000256" key="6">
    <source>
        <dbReference type="ARBA" id="ARBA00023027"/>
    </source>
</evidence>
<evidence type="ECO:0000256" key="5">
    <source>
        <dbReference type="ARBA" id="ARBA00023002"/>
    </source>
</evidence>
<dbReference type="InterPro" id="IPR013154">
    <property type="entry name" value="ADH-like_N"/>
</dbReference>
<keyword evidence="5" id="KW-0560">Oxidoreductase</keyword>
<dbReference type="PROSITE" id="PS00059">
    <property type="entry name" value="ADH_ZINC"/>
    <property type="match status" value="1"/>
</dbReference>
<dbReference type="InterPro" id="IPR013149">
    <property type="entry name" value="ADH-like_C"/>
</dbReference>
<evidence type="ECO:0008006" key="12">
    <source>
        <dbReference type="Google" id="ProtNLM"/>
    </source>
</evidence>
<dbReference type="InterPro" id="IPR036291">
    <property type="entry name" value="NAD(P)-bd_dom_sf"/>
</dbReference>
<comment type="cofactor">
    <cofactor evidence="1 7">
        <name>Zn(2+)</name>
        <dbReference type="ChEBI" id="CHEBI:29105"/>
    </cofactor>
</comment>
<evidence type="ECO:0000313" key="11">
    <source>
        <dbReference type="Proteomes" id="UP000277212"/>
    </source>
</evidence>
<dbReference type="Gene3D" id="3.40.50.720">
    <property type="entry name" value="NAD(P)-binding Rossmann-like Domain"/>
    <property type="match status" value="1"/>
</dbReference>
<dbReference type="GO" id="GO:0016491">
    <property type="term" value="F:oxidoreductase activity"/>
    <property type="evidence" value="ECO:0007669"/>
    <property type="project" value="UniProtKB-KW"/>
</dbReference>
<comment type="similarity">
    <text evidence="2 7">Belongs to the zinc-containing alcohol dehydrogenase family.</text>
</comment>
<dbReference type="Proteomes" id="UP000277212">
    <property type="component" value="Unassembled WGS sequence"/>
</dbReference>
<dbReference type="Pfam" id="PF00107">
    <property type="entry name" value="ADH_zinc_N"/>
    <property type="match status" value="1"/>
</dbReference>
<name>A0A3M2SFX7_9HYPO</name>
<dbReference type="PANTHER" id="PTHR42813">
    <property type="entry name" value="ZINC-TYPE ALCOHOL DEHYDROGENASE-LIKE"/>
    <property type="match status" value="1"/>
</dbReference>
<comment type="caution">
    <text evidence="10">The sequence shown here is derived from an EMBL/GenBank/DDBJ whole genome shotgun (WGS) entry which is preliminary data.</text>
</comment>
<dbReference type="STRING" id="2010991.A0A3M2SFX7"/>
<evidence type="ECO:0000256" key="1">
    <source>
        <dbReference type="ARBA" id="ARBA00001947"/>
    </source>
</evidence>
<organism evidence="10 11">
    <name type="scientific">Fusarium kuroshium</name>
    <dbReference type="NCBI Taxonomy" id="2010991"/>
    <lineage>
        <taxon>Eukaryota</taxon>
        <taxon>Fungi</taxon>
        <taxon>Dikarya</taxon>
        <taxon>Ascomycota</taxon>
        <taxon>Pezizomycotina</taxon>
        <taxon>Sordariomycetes</taxon>
        <taxon>Hypocreomycetidae</taxon>
        <taxon>Hypocreales</taxon>
        <taxon>Nectriaceae</taxon>
        <taxon>Fusarium</taxon>
        <taxon>Fusarium solani species complex</taxon>
    </lineage>
</organism>
<dbReference type="SUPFAM" id="SSF51735">
    <property type="entry name" value="NAD(P)-binding Rossmann-fold domains"/>
    <property type="match status" value="1"/>
</dbReference>
<accession>A0A3M2SFX7</accession>
<evidence type="ECO:0000256" key="3">
    <source>
        <dbReference type="ARBA" id="ARBA00022723"/>
    </source>
</evidence>
<sequence>MSFMRAVVQLGQAYNVTVIDLPVPTLIDPTDAIVKINASAICGTDLHTFHMGVGSQDQPYLLGHEAIGHIIEVGDAVQHLSVGDYVVIPDVIDDGRYSFDHVVPRSYGGLQGETIGGLQAEYARVPFADDSLIPVPINSSTDADTLHNYLLVSDIFVTAWSGITFSGFVPGDTVAIFGVGPVGLLAVHSAFLRGASTVYSVDHVQDRLDLAESLGAVPINFKNANPAEQILALEPNGVDRAVECVGYEAINSTGQIDPTTLMHHLINVTTPFGGISIMGGYFGGEADFDIGTAFFKGLTTGGGPALPLLFASELVPLITAGKANPGFVVSSTIDIESAPEYYHRFDRREETKVVISFP</sequence>
<keyword evidence="11" id="KW-1185">Reference proteome</keyword>
<dbReference type="SUPFAM" id="SSF50129">
    <property type="entry name" value="GroES-like"/>
    <property type="match status" value="1"/>
</dbReference>
<dbReference type="EMBL" id="NKUJ01000047">
    <property type="protein sequence ID" value="RMJ16476.1"/>
    <property type="molecule type" value="Genomic_DNA"/>
</dbReference>
<feature type="domain" description="Alcohol dehydrogenase-like C-terminal" evidence="8">
    <location>
        <begin position="181"/>
        <end position="299"/>
    </location>
</feature>
<evidence type="ECO:0000259" key="8">
    <source>
        <dbReference type="Pfam" id="PF00107"/>
    </source>
</evidence>
<dbReference type="Gene3D" id="3.90.180.10">
    <property type="entry name" value="Medium-chain alcohol dehydrogenases, catalytic domain"/>
    <property type="match status" value="1"/>
</dbReference>
<feature type="domain" description="Alcohol dehydrogenase-like N-terminal" evidence="9">
    <location>
        <begin position="29"/>
        <end position="136"/>
    </location>
</feature>
<dbReference type="InterPro" id="IPR002328">
    <property type="entry name" value="ADH_Zn_CS"/>
</dbReference>
<keyword evidence="3 7" id="KW-0479">Metal-binding</keyword>
<reference evidence="10 11" key="1">
    <citation type="submission" date="2017-06" db="EMBL/GenBank/DDBJ databases">
        <title>Comparative genomic analysis of Ambrosia Fusariam Clade fungi.</title>
        <authorList>
            <person name="Stajich J.E."/>
            <person name="Carrillo J."/>
            <person name="Kijimoto T."/>
            <person name="Eskalen A."/>
            <person name="O'Donnell K."/>
            <person name="Kasson M."/>
        </authorList>
    </citation>
    <scope>NUCLEOTIDE SEQUENCE [LARGE SCALE GENOMIC DNA]</scope>
    <source>
        <strain evidence="10">UCR3666</strain>
    </source>
</reference>
<dbReference type="PANTHER" id="PTHR42813:SF3">
    <property type="entry name" value="GLUTATHIONE-INDEPENDENT FORMALDEHYDE DEHYDROGENASE"/>
    <property type="match status" value="1"/>
</dbReference>
<evidence type="ECO:0000259" key="9">
    <source>
        <dbReference type="Pfam" id="PF08240"/>
    </source>
</evidence>
<proteinExistence type="inferred from homology"/>
<protein>
    <recommendedName>
        <fullName evidence="12">Enoyl reductase (ER) domain-containing protein</fullName>
    </recommendedName>
</protein>
<evidence type="ECO:0000256" key="2">
    <source>
        <dbReference type="ARBA" id="ARBA00008072"/>
    </source>
</evidence>